<protein>
    <recommendedName>
        <fullName evidence="3">Neutral metalloprotease</fullName>
    </recommendedName>
</protein>
<accession>A0A4U2YIS1</accession>
<dbReference type="InterPro" id="IPR045690">
    <property type="entry name" value="DUF6055"/>
</dbReference>
<dbReference type="OrthoDB" id="2079373at2"/>
<dbReference type="Proteomes" id="UP000307808">
    <property type="component" value="Unassembled WGS sequence"/>
</dbReference>
<evidence type="ECO:0000313" key="2">
    <source>
        <dbReference type="Proteomes" id="UP000307808"/>
    </source>
</evidence>
<evidence type="ECO:0000313" key="1">
    <source>
        <dbReference type="EMBL" id="TKI60780.1"/>
    </source>
</evidence>
<evidence type="ECO:0008006" key="3">
    <source>
        <dbReference type="Google" id="ProtNLM"/>
    </source>
</evidence>
<dbReference type="RefSeq" id="WP_137067086.1">
    <property type="nucleotide sequence ID" value="NZ_CP040748.1"/>
</dbReference>
<dbReference type="AlphaFoldDB" id="A0A4U2YIS1"/>
<proteinExistence type="predicted"/>
<dbReference type="EMBL" id="SZPY01000004">
    <property type="protein sequence ID" value="TKI60780.1"/>
    <property type="molecule type" value="Genomic_DNA"/>
</dbReference>
<dbReference type="NCBIfam" id="NF045524">
    <property type="entry name" value="MXAN_6640_HExxH"/>
    <property type="match status" value="1"/>
</dbReference>
<name>A0A4U2YIS1_9ACTN</name>
<keyword evidence="2" id="KW-1185">Reference proteome</keyword>
<sequence length="534" mass="57266">MTPGPRPASGPGRGRPVVARKHPVALVIGLVAALLAALVVAPLGPLGATSALADAATDAPRDAADASTALTTAREQVAGVAADPDPGAPGTDLTLTLRDLWLARGDLDRAGRAAASRLLSRPTAATAPGQWRYPTGTTPERVCGADVCVTRVTTSRHAATDAWTARTLALVETTWRRVVDDLGYRAPASGSEAAADGEESTDGRLDVYLADLSPQGYYGFCAPEDLVAGEHARATSYCVLDNDMLGLGGRPNDALAATVAHEFFHAVQFNYDLSEDTWFMEASATWMEEVVFDGVNDNRQFLAKGQLGSPTTPLDAESGHYGNWIFVQFLAQRFGAPAVRRVWERLDASRGAPDEWSLKGVRSVLASRGAAWPAFYSDFTRANLRPGRHYREGGAYRSAPVTDRLRLGRAQRTASRAARLPHLSSRTTQVTVGALPRGRRTLRLEVRATRATYARVSVLVHRADGSVRLRRLKLDGAGRARARFPASSTKVRRLVVLTTHTAADHRRCGRNSGWACGGDPVGELAVRVTARLVR</sequence>
<dbReference type="Pfam" id="PF19527">
    <property type="entry name" value="DUF6055"/>
    <property type="match status" value="1"/>
</dbReference>
<reference evidence="1 2" key="1">
    <citation type="submission" date="2019-04" db="EMBL/GenBank/DDBJ databases">
        <authorList>
            <person name="Dong K."/>
        </authorList>
    </citation>
    <scope>NUCLEOTIDE SEQUENCE [LARGE SCALE GENOMIC DNA]</scope>
    <source>
        <strain evidence="2">dk3543</strain>
    </source>
</reference>
<comment type="caution">
    <text evidence="1">The sequence shown here is derived from an EMBL/GenBank/DDBJ whole genome shotgun (WGS) entry which is preliminary data.</text>
</comment>
<organism evidence="1 2">
    <name type="scientific">Nocardioides jishulii</name>
    <dbReference type="NCBI Taxonomy" id="2575440"/>
    <lineage>
        <taxon>Bacteria</taxon>
        <taxon>Bacillati</taxon>
        <taxon>Actinomycetota</taxon>
        <taxon>Actinomycetes</taxon>
        <taxon>Propionibacteriales</taxon>
        <taxon>Nocardioidaceae</taxon>
        <taxon>Nocardioides</taxon>
    </lineage>
</organism>
<gene>
    <name evidence="1" type="ORF">FC770_14805</name>
</gene>